<evidence type="ECO:0000259" key="2">
    <source>
        <dbReference type="PROSITE" id="PS50280"/>
    </source>
</evidence>
<dbReference type="Proteomes" id="UP001271007">
    <property type="component" value="Unassembled WGS sequence"/>
</dbReference>
<gene>
    <name evidence="3" type="ORF">LTR09_008408</name>
</gene>
<evidence type="ECO:0000256" key="1">
    <source>
        <dbReference type="SAM" id="MobiDB-lite"/>
    </source>
</evidence>
<dbReference type="AlphaFoldDB" id="A0AAJ0DHQ8"/>
<dbReference type="PROSITE" id="PS50280">
    <property type="entry name" value="SET"/>
    <property type="match status" value="1"/>
</dbReference>
<name>A0AAJ0DHQ8_9PEZI</name>
<organism evidence="3 4">
    <name type="scientific">Extremus antarcticus</name>
    <dbReference type="NCBI Taxonomy" id="702011"/>
    <lineage>
        <taxon>Eukaryota</taxon>
        <taxon>Fungi</taxon>
        <taxon>Dikarya</taxon>
        <taxon>Ascomycota</taxon>
        <taxon>Pezizomycotina</taxon>
        <taxon>Dothideomycetes</taxon>
        <taxon>Dothideomycetidae</taxon>
        <taxon>Mycosphaerellales</taxon>
        <taxon>Extremaceae</taxon>
        <taxon>Extremus</taxon>
    </lineage>
</organism>
<sequence length="180" mass="20551">MATITDEVKLERFPHLYVKLDTPKGRGVFSTAPICKGTILDICPVLVLPPDEITRHIEHTTLNHYTYNWPSHSSAKHEDSKQPNGQLEQSSREPRRTTTQAIVLGLGSMFNHSRLHQNVAWQRDLERQVVVYRALRDIAADEELCISYGDRLTFKDAEQDGVCTDQESEIEVLSRIELEP</sequence>
<dbReference type="Gene3D" id="2.170.270.10">
    <property type="entry name" value="SET domain"/>
    <property type="match status" value="1"/>
</dbReference>
<dbReference type="Pfam" id="PF00856">
    <property type="entry name" value="SET"/>
    <property type="match status" value="1"/>
</dbReference>
<dbReference type="InterPro" id="IPR001214">
    <property type="entry name" value="SET_dom"/>
</dbReference>
<dbReference type="SUPFAM" id="SSF82199">
    <property type="entry name" value="SET domain"/>
    <property type="match status" value="1"/>
</dbReference>
<accession>A0AAJ0DHQ8</accession>
<reference evidence="3" key="1">
    <citation type="submission" date="2023-04" db="EMBL/GenBank/DDBJ databases">
        <title>Black Yeasts Isolated from many extreme environments.</title>
        <authorList>
            <person name="Coleine C."/>
            <person name="Stajich J.E."/>
            <person name="Selbmann L."/>
        </authorList>
    </citation>
    <scope>NUCLEOTIDE SEQUENCE</scope>
    <source>
        <strain evidence="3">CCFEE 5312</strain>
    </source>
</reference>
<protein>
    <recommendedName>
        <fullName evidence="2">SET domain-containing protein</fullName>
    </recommendedName>
</protein>
<feature type="domain" description="SET" evidence="2">
    <location>
        <begin position="6"/>
        <end position="149"/>
    </location>
</feature>
<dbReference type="SMART" id="SM00317">
    <property type="entry name" value="SET"/>
    <property type="match status" value="1"/>
</dbReference>
<dbReference type="InterPro" id="IPR046341">
    <property type="entry name" value="SET_dom_sf"/>
</dbReference>
<proteinExistence type="predicted"/>
<keyword evidence="4" id="KW-1185">Reference proteome</keyword>
<evidence type="ECO:0000313" key="4">
    <source>
        <dbReference type="Proteomes" id="UP001271007"/>
    </source>
</evidence>
<evidence type="ECO:0000313" key="3">
    <source>
        <dbReference type="EMBL" id="KAK3050496.1"/>
    </source>
</evidence>
<comment type="caution">
    <text evidence="3">The sequence shown here is derived from an EMBL/GenBank/DDBJ whole genome shotgun (WGS) entry which is preliminary data.</text>
</comment>
<dbReference type="CDD" id="cd10540">
    <property type="entry name" value="SET_SpSet7-like"/>
    <property type="match status" value="1"/>
</dbReference>
<dbReference type="EMBL" id="JAWDJX010000032">
    <property type="protein sequence ID" value="KAK3050496.1"/>
    <property type="molecule type" value="Genomic_DNA"/>
</dbReference>
<feature type="region of interest" description="Disordered" evidence="1">
    <location>
        <begin position="71"/>
        <end position="96"/>
    </location>
</feature>